<protein>
    <submittedName>
        <fullName evidence="1">Uncharacterized protein</fullName>
    </submittedName>
</protein>
<name>A0A6A5XM76_9PLEO</name>
<dbReference type="RefSeq" id="XP_033382189.1">
    <property type="nucleotide sequence ID" value="XM_033532217.1"/>
</dbReference>
<sequence>MESRAVHTCARGAARSTLLGNPSPIPSVWIVDSGLFEGDKKTAPAQTDRRTVTSLSLNVHAHTHNLVVIVFLLQSRNLCLPDPTEYDTSLYHGGLLCKSHDRIRFV</sequence>
<evidence type="ECO:0000313" key="2">
    <source>
        <dbReference type="Proteomes" id="UP000799778"/>
    </source>
</evidence>
<dbReference type="AlphaFoldDB" id="A0A6A5XM76"/>
<evidence type="ECO:0000313" key="1">
    <source>
        <dbReference type="EMBL" id="KAF2013850.1"/>
    </source>
</evidence>
<dbReference type="EMBL" id="ML978071">
    <property type="protein sequence ID" value="KAF2013850.1"/>
    <property type="molecule type" value="Genomic_DNA"/>
</dbReference>
<dbReference type="GeneID" id="54289614"/>
<gene>
    <name evidence="1" type="ORF">BU24DRAFT_464580</name>
</gene>
<dbReference type="Proteomes" id="UP000799778">
    <property type="component" value="Unassembled WGS sequence"/>
</dbReference>
<keyword evidence="2" id="KW-1185">Reference proteome</keyword>
<proteinExistence type="predicted"/>
<organism evidence="1 2">
    <name type="scientific">Aaosphaeria arxii CBS 175.79</name>
    <dbReference type="NCBI Taxonomy" id="1450172"/>
    <lineage>
        <taxon>Eukaryota</taxon>
        <taxon>Fungi</taxon>
        <taxon>Dikarya</taxon>
        <taxon>Ascomycota</taxon>
        <taxon>Pezizomycotina</taxon>
        <taxon>Dothideomycetes</taxon>
        <taxon>Pleosporomycetidae</taxon>
        <taxon>Pleosporales</taxon>
        <taxon>Pleosporales incertae sedis</taxon>
        <taxon>Aaosphaeria</taxon>
    </lineage>
</organism>
<reference evidence="1" key="1">
    <citation type="journal article" date="2020" name="Stud. Mycol.">
        <title>101 Dothideomycetes genomes: a test case for predicting lifestyles and emergence of pathogens.</title>
        <authorList>
            <person name="Haridas S."/>
            <person name="Albert R."/>
            <person name="Binder M."/>
            <person name="Bloem J."/>
            <person name="Labutti K."/>
            <person name="Salamov A."/>
            <person name="Andreopoulos B."/>
            <person name="Baker S."/>
            <person name="Barry K."/>
            <person name="Bills G."/>
            <person name="Bluhm B."/>
            <person name="Cannon C."/>
            <person name="Castanera R."/>
            <person name="Culley D."/>
            <person name="Daum C."/>
            <person name="Ezra D."/>
            <person name="Gonzalez J."/>
            <person name="Henrissat B."/>
            <person name="Kuo A."/>
            <person name="Liang C."/>
            <person name="Lipzen A."/>
            <person name="Lutzoni F."/>
            <person name="Magnuson J."/>
            <person name="Mondo S."/>
            <person name="Nolan M."/>
            <person name="Ohm R."/>
            <person name="Pangilinan J."/>
            <person name="Park H.-J."/>
            <person name="Ramirez L."/>
            <person name="Alfaro M."/>
            <person name="Sun H."/>
            <person name="Tritt A."/>
            <person name="Yoshinaga Y."/>
            <person name="Zwiers L.-H."/>
            <person name="Turgeon B."/>
            <person name="Goodwin S."/>
            <person name="Spatafora J."/>
            <person name="Crous P."/>
            <person name="Grigoriev I."/>
        </authorList>
    </citation>
    <scope>NUCLEOTIDE SEQUENCE</scope>
    <source>
        <strain evidence="1">CBS 175.79</strain>
    </source>
</reference>
<accession>A0A6A5XM76</accession>